<dbReference type="AlphaFoldDB" id="D6X0R8"/>
<dbReference type="GO" id="GO:0051119">
    <property type="term" value="F:sugar transmembrane transporter activity"/>
    <property type="evidence" value="ECO:0000318"/>
    <property type="project" value="GO_Central"/>
</dbReference>
<evidence type="ECO:0000256" key="4">
    <source>
        <dbReference type="ARBA" id="ARBA00022448"/>
    </source>
</evidence>
<evidence type="ECO:0000256" key="7">
    <source>
        <dbReference type="ARBA" id="ARBA00022692"/>
    </source>
</evidence>
<dbReference type="FunFam" id="1.20.1280.290:FF:000050">
    <property type="entry name" value="Sugar transporter SWEET"/>
    <property type="match status" value="1"/>
</dbReference>
<dbReference type="OrthoDB" id="409725at2759"/>
<feature type="transmembrane region" description="Helical" evidence="12">
    <location>
        <begin position="190"/>
        <end position="214"/>
    </location>
</feature>
<evidence type="ECO:0000256" key="5">
    <source>
        <dbReference type="ARBA" id="ARBA00022475"/>
    </source>
</evidence>
<accession>D6X0R8</accession>
<gene>
    <name evidence="13" type="primary">AUGUSTUS-3.0.2_11679</name>
    <name evidence="13" type="ORF">TcasGA2_TC011679</name>
</gene>
<keyword evidence="14" id="KW-1185">Reference proteome</keyword>
<dbReference type="GO" id="GO:0016020">
    <property type="term" value="C:membrane"/>
    <property type="evidence" value="ECO:0000318"/>
    <property type="project" value="GO_Central"/>
</dbReference>
<feature type="transmembrane region" description="Helical" evidence="12">
    <location>
        <begin position="20"/>
        <end position="38"/>
    </location>
</feature>
<dbReference type="PANTHER" id="PTHR10791:SF5">
    <property type="entry name" value="SUGAR TRANSPORTER SWEET"/>
    <property type="match status" value="1"/>
</dbReference>
<dbReference type="Pfam" id="PF03083">
    <property type="entry name" value="MtN3_slv"/>
    <property type="match status" value="2"/>
</dbReference>
<dbReference type="STRING" id="7070.D6X0R8"/>
<feature type="transmembrane region" description="Helical" evidence="12">
    <location>
        <begin position="131"/>
        <end position="151"/>
    </location>
</feature>
<evidence type="ECO:0000313" key="13">
    <source>
        <dbReference type="EMBL" id="EFA09565.2"/>
    </source>
</evidence>
<dbReference type="GO" id="GO:0005886">
    <property type="term" value="C:plasma membrane"/>
    <property type="evidence" value="ECO:0007669"/>
    <property type="project" value="UniProtKB-SubCell"/>
</dbReference>
<organism evidence="13 14">
    <name type="scientific">Tribolium castaneum</name>
    <name type="common">Red flour beetle</name>
    <dbReference type="NCBI Taxonomy" id="7070"/>
    <lineage>
        <taxon>Eukaryota</taxon>
        <taxon>Metazoa</taxon>
        <taxon>Ecdysozoa</taxon>
        <taxon>Arthropoda</taxon>
        <taxon>Hexapoda</taxon>
        <taxon>Insecta</taxon>
        <taxon>Pterygota</taxon>
        <taxon>Neoptera</taxon>
        <taxon>Endopterygota</taxon>
        <taxon>Coleoptera</taxon>
        <taxon>Polyphaga</taxon>
        <taxon>Cucujiformia</taxon>
        <taxon>Tenebrionidae</taxon>
        <taxon>Tenebrionidae incertae sedis</taxon>
        <taxon>Tribolium</taxon>
    </lineage>
</organism>
<keyword evidence="11 12" id="KW-0472">Membrane</keyword>
<dbReference type="Proteomes" id="UP000007266">
    <property type="component" value="Linkage group 9"/>
</dbReference>
<evidence type="ECO:0000256" key="6">
    <source>
        <dbReference type="ARBA" id="ARBA00022597"/>
    </source>
</evidence>
<keyword evidence="9 12" id="KW-1133">Transmembrane helix</keyword>
<sequence>MESLSQTLQPHKDTVGTVASYLTILQFFSGVFICRDIYKKGNTDGVNSMPFVGGIMLGLAMLKYGLMLGDENMLLVNLFAIVLNVIYCIVYYFYSNDKWKQILKPLSISMAFVAVLWGYCEYESPSVVEFRYGLIVTILMLAVLGSPLLGVKEIIEKKDASEIPFVLTLMATLVTFSWLLYAIILKNEFMLVQNVAGFVLCFVQLILIFAYPGGGRQVSKKKKKH</sequence>
<keyword evidence="4 12" id="KW-0813">Transport</keyword>
<comment type="similarity">
    <text evidence="3 12">Belongs to the SWEET sugar transporter family.</text>
</comment>
<reference evidence="13 14" key="1">
    <citation type="journal article" date="2008" name="Nature">
        <title>The genome of the model beetle and pest Tribolium castaneum.</title>
        <authorList>
            <consortium name="Tribolium Genome Sequencing Consortium"/>
            <person name="Richards S."/>
            <person name="Gibbs R.A."/>
            <person name="Weinstock G.M."/>
            <person name="Brown S.J."/>
            <person name="Denell R."/>
            <person name="Beeman R.W."/>
            <person name="Gibbs R."/>
            <person name="Beeman R.W."/>
            <person name="Brown S.J."/>
            <person name="Bucher G."/>
            <person name="Friedrich M."/>
            <person name="Grimmelikhuijzen C.J."/>
            <person name="Klingler M."/>
            <person name="Lorenzen M."/>
            <person name="Richards S."/>
            <person name="Roth S."/>
            <person name="Schroder R."/>
            <person name="Tautz D."/>
            <person name="Zdobnov E.M."/>
            <person name="Muzny D."/>
            <person name="Gibbs R.A."/>
            <person name="Weinstock G.M."/>
            <person name="Attaway T."/>
            <person name="Bell S."/>
            <person name="Buhay C.J."/>
            <person name="Chandrabose M.N."/>
            <person name="Chavez D."/>
            <person name="Clerk-Blankenburg K.P."/>
            <person name="Cree A."/>
            <person name="Dao M."/>
            <person name="Davis C."/>
            <person name="Chacko J."/>
            <person name="Dinh H."/>
            <person name="Dugan-Rocha S."/>
            <person name="Fowler G."/>
            <person name="Garner T.T."/>
            <person name="Garnes J."/>
            <person name="Gnirke A."/>
            <person name="Hawes A."/>
            <person name="Hernandez J."/>
            <person name="Hines S."/>
            <person name="Holder M."/>
            <person name="Hume J."/>
            <person name="Jhangiani S.N."/>
            <person name="Joshi V."/>
            <person name="Khan Z.M."/>
            <person name="Jackson L."/>
            <person name="Kovar C."/>
            <person name="Kowis A."/>
            <person name="Lee S."/>
            <person name="Lewis L.R."/>
            <person name="Margolis J."/>
            <person name="Morgan M."/>
            <person name="Nazareth L.V."/>
            <person name="Nguyen N."/>
            <person name="Okwuonu G."/>
            <person name="Parker D."/>
            <person name="Richards S."/>
            <person name="Ruiz S.J."/>
            <person name="Santibanez J."/>
            <person name="Savard J."/>
            <person name="Scherer S.E."/>
            <person name="Schneider B."/>
            <person name="Sodergren E."/>
            <person name="Tautz D."/>
            <person name="Vattahil S."/>
            <person name="Villasana D."/>
            <person name="White C.S."/>
            <person name="Wright R."/>
            <person name="Park Y."/>
            <person name="Beeman R.W."/>
            <person name="Lord J."/>
            <person name="Oppert B."/>
            <person name="Lorenzen M."/>
            <person name="Brown S."/>
            <person name="Wang L."/>
            <person name="Savard J."/>
            <person name="Tautz D."/>
            <person name="Richards S."/>
            <person name="Weinstock G."/>
            <person name="Gibbs R.A."/>
            <person name="Liu Y."/>
            <person name="Worley K."/>
            <person name="Weinstock G."/>
            <person name="Elsik C.G."/>
            <person name="Reese J.T."/>
            <person name="Elhaik E."/>
            <person name="Landan G."/>
            <person name="Graur D."/>
            <person name="Arensburger P."/>
            <person name="Atkinson P."/>
            <person name="Beeman R.W."/>
            <person name="Beidler J."/>
            <person name="Brown S.J."/>
            <person name="Demuth J.P."/>
            <person name="Drury D.W."/>
            <person name="Du Y.Z."/>
            <person name="Fujiwara H."/>
            <person name="Lorenzen M."/>
            <person name="Maselli V."/>
            <person name="Osanai M."/>
            <person name="Park Y."/>
            <person name="Robertson H.M."/>
            <person name="Tu Z."/>
            <person name="Wang J.J."/>
            <person name="Wang S."/>
            <person name="Richards S."/>
            <person name="Song H."/>
            <person name="Zhang L."/>
            <person name="Sodergren E."/>
            <person name="Werner D."/>
            <person name="Stanke M."/>
            <person name="Morgenstern B."/>
            <person name="Solovyev V."/>
            <person name="Kosarev P."/>
            <person name="Brown G."/>
            <person name="Chen H.C."/>
            <person name="Ermolaeva O."/>
            <person name="Hlavina W."/>
            <person name="Kapustin Y."/>
            <person name="Kiryutin B."/>
            <person name="Kitts P."/>
            <person name="Maglott D."/>
            <person name="Pruitt K."/>
            <person name="Sapojnikov V."/>
            <person name="Souvorov A."/>
            <person name="Mackey A.J."/>
            <person name="Waterhouse R.M."/>
            <person name="Wyder S."/>
            <person name="Zdobnov E.M."/>
            <person name="Zdobnov E.M."/>
            <person name="Wyder S."/>
            <person name="Kriventseva E.V."/>
            <person name="Kadowaki T."/>
            <person name="Bork P."/>
            <person name="Aranda M."/>
            <person name="Bao R."/>
            <person name="Beermann A."/>
            <person name="Berns N."/>
            <person name="Bolognesi R."/>
            <person name="Bonneton F."/>
            <person name="Bopp D."/>
            <person name="Brown S.J."/>
            <person name="Bucher G."/>
            <person name="Butts T."/>
            <person name="Chaumot A."/>
            <person name="Denell R.E."/>
            <person name="Ferrier D.E."/>
            <person name="Friedrich M."/>
            <person name="Gordon C.M."/>
            <person name="Jindra M."/>
            <person name="Klingler M."/>
            <person name="Lan Q."/>
            <person name="Lattorff H.M."/>
            <person name="Laudet V."/>
            <person name="von Levetsow C."/>
            <person name="Liu Z."/>
            <person name="Lutz R."/>
            <person name="Lynch J.A."/>
            <person name="da Fonseca R.N."/>
            <person name="Posnien N."/>
            <person name="Reuter R."/>
            <person name="Roth S."/>
            <person name="Savard J."/>
            <person name="Schinko J.B."/>
            <person name="Schmitt C."/>
            <person name="Schoppmeier M."/>
            <person name="Schroder R."/>
            <person name="Shippy T.D."/>
            <person name="Simonnet F."/>
            <person name="Marques-Souza H."/>
            <person name="Tautz D."/>
            <person name="Tomoyasu Y."/>
            <person name="Trauner J."/>
            <person name="Van der Zee M."/>
            <person name="Vervoort M."/>
            <person name="Wittkopp N."/>
            <person name="Wimmer E.A."/>
            <person name="Yang X."/>
            <person name="Jones A.K."/>
            <person name="Sattelle D.B."/>
            <person name="Ebert P.R."/>
            <person name="Nelson D."/>
            <person name="Scott J.G."/>
            <person name="Beeman R.W."/>
            <person name="Muthukrishnan S."/>
            <person name="Kramer K.J."/>
            <person name="Arakane Y."/>
            <person name="Beeman R.W."/>
            <person name="Zhu Q."/>
            <person name="Hogenkamp D."/>
            <person name="Dixit R."/>
            <person name="Oppert B."/>
            <person name="Jiang H."/>
            <person name="Zou Z."/>
            <person name="Marshall J."/>
            <person name="Elpidina E."/>
            <person name="Vinokurov K."/>
            <person name="Oppert C."/>
            <person name="Zou Z."/>
            <person name="Evans J."/>
            <person name="Lu Z."/>
            <person name="Zhao P."/>
            <person name="Sumathipala N."/>
            <person name="Altincicek B."/>
            <person name="Vilcinskas A."/>
            <person name="Williams M."/>
            <person name="Hultmark D."/>
            <person name="Hetru C."/>
            <person name="Jiang H."/>
            <person name="Grimmelikhuijzen C.J."/>
            <person name="Hauser F."/>
            <person name="Cazzamali G."/>
            <person name="Williamson M."/>
            <person name="Park Y."/>
            <person name="Li B."/>
            <person name="Tanaka Y."/>
            <person name="Predel R."/>
            <person name="Neupert S."/>
            <person name="Schachtner J."/>
            <person name="Verleyen P."/>
            <person name="Raible F."/>
            <person name="Bork P."/>
            <person name="Friedrich M."/>
            <person name="Walden K.K."/>
            <person name="Robertson H.M."/>
            <person name="Angeli S."/>
            <person name="Foret S."/>
            <person name="Bucher G."/>
            <person name="Schuetz S."/>
            <person name="Maleszka R."/>
            <person name="Wimmer E.A."/>
            <person name="Beeman R.W."/>
            <person name="Lorenzen M."/>
            <person name="Tomoyasu Y."/>
            <person name="Miller S.C."/>
            <person name="Grossmann D."/>
            <person name="Bucher G."/>
        </authorList>
    </citation>
    <scope>NUCLEOTIDE SEQUENCE [LARGE SCALE GENOMIC DNA]</scope>
    <source>
        <strain evidence="13 14">Georgia GA2</strain>
    </source>
</reference>
<evidence type="ECO:0000256" key="8">
    <source>
        <dbReference type="ARBA" id="ARBA00022737"/>
    </source>
</evidence>
<dbReference type="InterPro" id="IPR004316">
    <property type="entry name" value="SWEET_rpt"/>
</dbReference>
<evidence type="ECO:0000256" key="12">
    <source>
        <dbReference type="RuleBase" id="RU910715"/>
    </source>
</evidence>
<dbReference type="PANTHER" id="PTHR10791">
    <property type="entry name" value="RAG1-ACTIVATING PROTEIN 1"/>
    <property type="match status" value="1"/>
</dbReference>
<dbReference type="HOGENOM" id="CLU_048643_3_3_1"/>
<protein>
    <recommendedName>
        <fullName evidence="12">Sugar transporter SWEET</fullName>
    </recommendedName>
</protein>
<dbReference type="GO" id="GO:0008643">
    <property type="term" value="P:carbohydrate transport"/>
    <property type="evidence" value="ECO:0000318"/>
    <property type="project" value="GO_Central"/>
</dbReference>
<dbReference type="KEGG" id="tca:660743"/>
<evidence type="ECO:0000256" key="1">
    <source>
        <dbReference type="ARBA" id="ARBA00004651"/>
    </source>
</evidence>
<feature type="transmembrane region" description="Helical" evidence="12">
    <location>
        <begin position="163"/>
        <end position="184"/>
    </location>
</feature>
<dbReference type="OMA" id="CFVCNDI"/>
<evidence type="ECO:0000256" key="2">
    <source>
        <dbReference type="ARBA" id="ARBA00004653"/>
    </source>
</evidence>
<feature type="transmembrane region" description="Helical" evidence="12">
    <location>
        <begin position="101"/>
        <end position="119"/>
    </location>
</feature>
<dbReference type="GO" id="GO:0000139">
    <property type="term" value="C:Golgi membrane"/>
    <property type="evidence" value="ECO:0007669"/>
    <property type="project" value="UniProtKB-SubCell"/>
</dbReference>
<proteinExistence type="inferred from homology"/>
<name>D6X0R8_TRICA</name>
<dbReference type="FunCoup" id="D6X0R8">
    <property type="interactions" value="164"/>
</dbReference>
<comment type="subcellular location">
    <subcellularLocation>
        <location evidence="1 12">Cell membrane</location>
        <topology evidence="1 12">Multi-pass membrane protein</topology>
    </subcellularLocation>
    <subcellularLocation>
        <location evidence="2">Golgi apparatus membrane</location>
        <topology evidence="2">Multi-pass membrane protein</topology>
    </subcellularLocation>
</comment>
<dbReference type="eggNOG" id="KOG1623">
    <property type="taxonomic scope" value="Eukaryota"/>
</dbReference>
<keyword evidence="7 12" id="KW-0812">Transmembrane</keyword>
<dbReference type="Gene3D" id="1.20.1280.290">
    <property type="match status" value="2"/>
</dbReference>
<feature type="transmembrane region" description="Helical" evidence="12">
    <location>
        <begin position="74"/>
        <end position="94"/>
    </location>
</feature>
<keyword evidence="5" id="KW-1003">Cell membrane</keyword>
<evidence type="ECO:0000313" key="14">
    <source>
        <dbReference type="Proteomes" id="UP000007266"/>
    </source>
</evidence>
<evidence type="ECO:0000256" key="9">
    <source>
        <dbReference type="ARBA" id="ARBA00022989"/>
    </source>
</evidence>
<reference evidence="13 14" key="2">
    <citation type="journal article" date="2010" name="Nucleic Acids Res.">
        <title>BeetleBase in 2010: revisions to provide comprehensive genomic information for Tribolium castaneum.</title>
        <authorList>
            <person name="Kim H.S."/>
            <person name="Murphy T."/>
            <person name="Xia J."/>
            <person name="Caragea D."/>
            <person name="Park Y."/>
            <person name="Beeman R.W."/>
            <person name="Lorenzen M.D."/>
            <person name="Butcher S."/>
            <person name="Manak J.R."/>
            <person name="Brown S.J."/>
        </authorList>
    </citation>
    <scope>GENOME REANNOTATION</scope>
    <source>
        <strain evidence="13 14">Georgia GA2</strain>
    </source>
</reference>
<keyword evidence="10" id="KW-0333">Golgi apparatus</keyword>
<evidence type="ECO:0000256" key="11">
    <source>
        <dbReference type="ARBA" id="ARBA00023136"/>
    </source>
</evidence>
<comment type="function">
    <text evidence="12">Mediates sugar transport across membranes.</text>
</comment>
<feature type="transmembrane region" description="Helical" evidence="12">
    <location>
        <begin position="50"/>
        <end position="68"/>
    </location>
</feature>
<dbReference type="EMBL" id="KQ971372">
    <property type="protein sequence ID" value="EFA09565.2"/>
    <property type="molecule type" value="Genomic_DNA"/>
</dbReference>
<keyword evidence="6 12" id="KW-0762">Sugar transport</keyword>
<evidence type="ECO:0000256" key="10">
    <source>
        <dbReference type="ARBA" id="ARBA00023034"/>
    </source>
</evidence>
<keyword evidence="8" id="KW-0677">Repeat</keyword>
<dbReference type="InterPro" id="IPR047664">
    <property type="entry name" value="SWEET"/>
</dbReference>
<dbReference type="FunFam" id="1.20.1280.290:FF:000004">
    <property type="entry name" value="Sugar transporter SWEET"/>
    <property type="match status" value="1"/>
</dbReference>
<dbReference type="InParanoid" id="D6X0R8"/>
<evidence type="ECO:0000256" key="3">
    <source>
        <dbReference type="ARBA" id="ARBA00007809"/>
    </source>
</evidence>